<dbReference type="EMBL" id="JADGJW010002236">
    <property type="protein sequence ID" value="KAJ3198900.1"/>
    <property type="molecule type" value="Genomic_DNA"/>
</dbReference>
<dbReference type="Proteomes" id="UP001211065">
    <property type="component" value="Unassembled WGS sequence"/>
</dbReference>
<evidence type="ECO:0000313" key="2">
    <source>
        <dbReference type="EMBL" id="KAJ3198900.1"/>
    </source>
</evidence>
<organism evidence="2 3">
    <name type="scientific">Clydaea vesicula</name>
    <dbReference type="NCBI Taxonomy" id="447962"/>
    <lineage>
        <taxon>Eukaryota</taxon>
        <taxon>Fungi</taxon>
        <taxon>Fungi incertae sedis</taxon>
        <taxon>Chytridiomycota</taxon>
        <taxon>Chytridiomycota incertae sedis</taxon>
        <taxon>Chytridiomycetes</taxon>
        <taxon>Lobulomycetales</taxon>
        <taxon>Lobulomycetaceae</taxon>
        <taxon>Clydaea</taxon>
    </lineage>
</organism>
<evidence type="ECO:0000259" key="1">
    <source>
        <dbReference type="Pfam" id="PF25790"/>
    </source>
</evidence>
<dbReference type="InterPro" id="IPR051639">
    <property type="entry name" value="BCD1"/>
</dbReference>
<evidence type="ECO:0000313" key="3">
    <source>
        <dbReference type="Proteomes" id="UP001211065"/>
    </source>
</evidence>
<dbReference type="GO" id="GO:0000492">
    <property type="term" value="P:box C/D snoRNP assembly"/>
    <property type="evidence" value="ECO:0007669"/>
    <property type="project" value="TreeGrafter"/>
</dbReference>
<accession>A0AAD5TSS2</accession>
<gene>
    <name evidence="2" type="ORF">HK099_003411</name>
</gene>
<name>A0AAD5TSS2_9FUNG</name>
<comment type="caution">
    <text evidence="2">The sequence shown here is derived from an EMBL/GenBank/DDBJ whole genome shotgun (WGS) entry which is preliminary data.</text>
</comment>
<keyword evidence="3" id="KW-1185">Reference proteome</keyword>
<proteinExistence type="predicted"/>
<sequence length="214" mass="25116">MHRRVDNFVRTGFNLDLQPNSAQSPSTLPKLPTFKKVLINACNSKCRNVDLKFFPESFERSKLNKTRINKKTKIMFWTVEFLFNKDNVKKMLHDLNETISLKELLNYKENSKKLEKINRKPNKEDDNYCSSNIFVHLVHQEIENFDFYLKKEGGKADALTYFKLDINETLKFNLTGKLIHEFPTITILEKNNPNDTLPTNAFVIDLERINAEIN</sequence>
<dbReference type="PANTHER" id="PTHR13483">
    <property type="entry name" value="BOX C_D SNORNA PROTEIN 1-RELATED"/>
    <property type="match status" value="1"/>
</dbReference>
<feature type="domain" description="BCD1 alpha/beta" evidence="1">
    <location>
        <begin position="45"/>
        <end position="195"/>
    </location>
</feature>
<dbReference type="PANTHER" id="PTHR13483:SF11">
    <property type="entry name" value="ZINC FINGER HIT DOMAIN-CONTAINING PROTEIN 3"/>
    <property type="match status" value="1"/>
</dbReference>
<protein>
    <recommendedName>
        <fullName evidence="1">BCD1 alpha/beta domain-containing protein</fullName>
    </recommendedName>
</protein>
<dbReference type="InterPro" id="IPR057721">
    <property type="entry name" value="BCD1_alpha/beta"/>
</dbReference>
<dbReference type="AlphaFoldDB" id="A0AAD5TSS2"/>
<dbReference type="Pfam" id="PF25790">
    <property type="entry name" value="BCD1"/>
    <property type="match status" value="1"/>
</dbReference>
<dbReference type="GO" id="GO:0048254">
    <property type="term" value="P:snoRNA localization"/>
    <property type="evidence" value="ECO:0007669"/>
    <property type="project" value="TreeGrafter"/>
</dbReference>
<dbReference type="GO" id="GO:0005634">
    <property type="term" value="C:nucleus"/>
    <property type="evidence" value="ECO:0007669"/>
    <property type="project" value="TreeGrafter"/>
</dbReference>
<reference evidence="2" key="1">
    <citation type="submission" date="2020-05" db="EMBL/GenBank/DDBJ databases">
        <title>Phylogenomic resolution of chytrid fungi.</title>
        <authorList>
            <person name="Stajich J.E."/>
            <person name="Amses K."/>
            <person name="Simmons R."/>
            <person name="Seto K."/>
            <person name="Myers J."/>
            <person name="Bonds A."/>
            <person name="Quandt C.A."/>
            <person name="Barry K."/>
            <person name="Liu P."/>
            <person name="Grigoriev I."/>
            <person name="Longcore J.E."/>
            <person name="James T.Y."/>
        </authorList>
    </citation>
    <scope>NUCLEOTIDE SEQUENCE</scope>
    <source>
        <strain evidence="2">JEL0476</strain>
    </source>
</reference>
<dbReference type="GO" id="GO:0070761">
    <property type="term" value="C:pre-snoRNP complex"/>
    <property type="evidence" value="ECO:0007669"/>
    <property type="project" value="TreeGrafter"/>
</dbReference>
<dbReference type="GO" id="GO:0000463">
    <property type="term" value="P:maturation of LSU-rRNA from tricistronic rRNA transcript (SSU-rRNA, 5.8S rRNA, LSU-rRNA)"/>
    <property type="evidence" value="ECO:0007669"/>
    <property type="project" value="TreeGrafter"/>
</dbReference>